<dbReference type="KEGG" id="dmp:FAK_22190"/>
<gene>
    <name evidence="2" type="ORF">FAK_22190</name>
</gene>
<reference evidence="3" key="1">
    <citation type="journal article" date="2023" name="Arch. Microbiol.">
        <title>Desulfoferula mesophilus gen. nov. sp. nov., a mesophilic sulfate-reducing bacterium isolated from a brackish lake sediment.</title>
        <authorList>
            <person name="Watanabe T."/>
            <person name="Yabe T."/>
            <person name="Tsuji J.M."/>
            <person name="Fukui M."/>
        </authorList>
    </citation>
    <scope>NUCLEOTIDE SEQUENCE [LARGE SCALE GENOMIC DNA]</scope>
    <source>
        <strain evidence="3">12FAK</strain>
    </source>
</reference>
<dbReference type="InterPro" id="IPR025668">
    <property type="entry name" value="Tnp_DDE_dom"/>
</dbReference>
<dbReference type="Proteomes" id="UP001366166">
    <property type="component" value="Chromosome"/>
</dbReference>
<evidence type="ECO:0000259" key="1">
    <source>
        <dbReference type="Pfam" id="PF13751"/>
    </source>
</evidence>
<keyword evidence="3" id="KW-1185">Reference proteome</keyword>
<protein>
    <recommendedName>
        <fullName evidence="1">Transposase DDE domain-containing protein</fullName>
    </recommendedName>
</protein>
<evidence type="ECO:0000313" key="3">
    <source>
        <dbReference type="Proteomes" id="UP001366166"/>
    </source>
</evidence>
<proteinExistence type="predicted"/>
<feature type="domain" description="Transposase DDE" evidence="1">
    <location>
        <begin position="19"/>
        <end position="67"/>
    </location>
</feature>
<name>A0AAU9EDD3_9BACT</name>
<evidence type="ECO:0000313" key="2">
    <source>
        <dbReference type="EMBL" id="BEQ15153.1"/>
    </source>
</evidence>
<organism evidence="2 3">
    <name type="scientific">Desulfoferula mesophila</name>
    <dbReference type="NCBI Taxonomy" id="3058419"/>
    <lineage>
        <taxon>Bacteria</taxon>
        <taxon>Pseudomonadati</taxon>
        <taxon>Thermodesulfobacteriota</taxon>
        <taxon>Desulfarculia</taxon>
        <taxon>Desulfarculales</taxon>
        <taxon>Desulfarculaceae</taxon>
        <taxon>Desulfoferula</taxon>
    </lineage>
</organism>
<dbReference type="Pfam" id="PF13751">
    <property type="entry name" value="DDE_Tnp_1_6"/>
    <property type="match status" value="1"/>
</dbReference>
<sequence>MYKAARNRPLSEPQRLVIRAISRFRCRAERAFGTLKRDHRMARARYLGAAKVGLQLLLDAMAFNLKKAVRMANT</sequence>
<dbReference type="EMBL" id="AP028679">
    <property type="protein sequence ID" value="BEQ15153.1"/>
    <property type="molecule type" value="Genomic_DNA"/>
</dbReference>
<accession>A0AAU9EDD3</accession>
<dbReference type="AlphaFoldDB" id="A0AAU9EDD3"/>